<evidence type="ECO:0000313" key="2">
    <source>
        <dbReference type="EMBL" id="VEL38543.1"/>
    </source>
</evidence>
<proteinExistence type="predicted"/>
<name>A0A3S5BAF9_9PLAT</name>
<accession>A0A3S5BAF9</accession>
<dbReference type="EMBL" id="CAAALY010258228">
    <property type="protein sequence ID" value="VEL38543.1"/>
    <property type="molecule type" value="Genomic_DNA"/>
</dbReference>
<reference evidence="2" key="1">
    <citation type="submission" date="2018-11" db="EMBL/GenBank/DDBJ databases">
        <authorList>
            <consortium name="Pathogen Informatics"/>
        </authorList>
    </citation>
    <scope>NUCLEOTIDE SEQUENCE</scope>
</reference>
<dbReference type="AlphaFoldDB" id="A0A3S5BAF9"/>
<gene>
    <name evidence="2" type="ORF">PXEA_LOCUS31983</name>
</gene>
<keyword evidence="3" id="KW-1185">Reference proteome</keyword>
<feature type="region of interest" description="Disordered" evidence="1">
    <location>
        <begin position="151"/>
        <end position="176"/>
    </location>
</feature>
<organism evidence="2 3">
    <name type="scientific">Protopolystoma xenopodis</name>
    <dbReference type="NCBI Taxonomy" id="117903"/>
    <lineage>
        <taxon>Eukaryota</taxon>
        <taxon>Metazoa</taxon>
        <taxon>Spiralia</taxon>
        <taxon>Lophotrochozoa</taxon>
        <taxon>Platyhelminthes</taxon>
        <taxon>Monogenea</taxon>
        <taxon>Polyopisthocotylea</taxon>
        <taxon>Polystomatidea</taxon>
        <taxon>Polystomatidae</taxon>
        <taxon>Protopolystoma</taxon>
    </lineage>
</organism>
<protein>
    <submittedName>
        <fullName evidence="2">Uncharacterized protein</fullName>
    </submittedName>
</protein>
<comment type="caution">
    <text evidence="2">The sequence shown here is derived from an EMBL/GenBank/DDBJ whole genome shotgun (WGS) entry which is preliminary data.</text>
</comment>
<evidence type="ECO:0000313" key="3">
    <source>
        <dbReference type="Proteomes" id="UP000784294"/>
    </source>
</evidence>
<sequence length="195" mass="20950">MAVTLQQIAVHQLPFLHPSDLPSQPYHRVVEDEADAVNLNISLISDTLNTDLYQGIDNYPPVELGCTIVGAPGNNVDICTMSLHTTRFFSSFGRFETVSLARLVLSPSLPPLHEGMSEDKVRSASASPGNTKGLQIGTVWPTCGDSPIDWPIPTSDTGWSSRSSGATGRGDDTRSGGEQFNADLSFLFCVDKVAN</sequence>
<feature type="compositionally biased region" description="Polar residues" evidence="1">
    <location>
        <begin position="154"/>
        <end position="166"/>
    </location>
</feature>
<dbReference type="Proteomes" id="UP000784294">
    <property type="component" value="Unassembled WGS sequence"/>
</dbReference>
<evidence type="ECO:0000256" key="1">
    <source>
        <dbReference type="SAM" id="MobiDB-lite"/>
    </source>
</evidence>